<dbReference type="InParanoid" id="T1EQC0"/>
<dbReference type="Proteomes" id="UP000015101">
    <property type="component" value="Unassembled WGS sequence"/>
</dbReference>
<proteinExistence type="predicted"/>
<reference evidence="3" key="1">
    <citation type="submission" date="2012-12" db="EMBL/GenBank/DDBJ databases">
        <authorList>
            <person name="Hellsten U."/>
            <person name="Grimwood J."/>
            <person name="Chapman J.A."/>
            <person name="Shapiro H."/>
            <person name="Aerts A."/>
            <person name="Otillar R.P."/>
            <person name="Terry A.Y."/>
            <person name="Boore J.L."/>
            <person name="Simakov O."/>
            <person name="Marletaz F."/>
            <person name="Cho S.-J."/>
            <person name="Edsinger-Gonzales E."/>
            <person name="Havlak P."/>
            <person name="Kuo D.-H."/>
            <person name="Larsson T."/>
            <person name="Lv J."/>
            <person name="Arendt D."/>
            <person name="Savage R."/>
            <person name="Osoegawa K."/>
            <person name="de Jong P."/>
            <person name="Lindberg D.R."/>
            <person name="Seaver E.C."/>
            <person name="Weisblat D.A."/>
            <person name="Putnam N.H."/>
            <person name="Grigoriev I.V."/>
            <person name="Rokhsar D.S."/>
        </authorList>
    </citation>
    <scope>NUCLEOTIDE SEQUENCE</scope>
</reference>
<dbReference type="AlphaFoldDB" id="T1EQC0"/>
<dbReference type="GeneID" id="20198770"/>
<dbReference type="HOGENOM" id="CLU_2087400_0_0_1"/>
<dbReference type="RefSeq" id="XP_009015707.1">
    <property type="nucleotide sequence ID" value="XM_009017459.1"/>
</dbReference>
<organism evidence="2 3">
    <name type="scientific">Helobdella robusta</name>
    <name type="common">Californian leech</name>
    <dbReference type="NCBI Taxonomy" id="6412"/>
    <lineage>
        <taxon>Eukaryota</taxon>
        <taxon>Metazoa</taxon>
        <taxon>Spiralia</taxon>
        <taxon>Lophotrochozoa</taxon>
        <taxon>Annelida</taxon>
        <taxon>Clitellata</taxon>
        <taxon>Hirudinea</taxon>
        <taxon>Rhynchobdellida</taxon>
        <taxon>Glossiphoniidae</taxon>
        <taxon>Helobdella</taxon>
    </lineage>
</organism>
<sequence length="117" mass="13241">MTSLTWEPEQNAVDCLHAQLDNTGHASYMTEIITTTTTVKEMIAIIKAILKIKNNNTKKVLNIERSEKCMLCDALTTPSFEVTHQTFSNLSLSTIQKLHQQKQQQQQQCNNSTTTTK</sequence>
<evidence type="ECO:0000313" key="2">
    <source>
        <dbReference type="EnsemblMetazoa" id="HelroP160504"/>
    </source>
</evidence>
<keyword evidence="3" id="KW-1185">Reference proteome</keyword>
<evidence type="ECO:0000313" key="3">
    <source>
        <dbReference type="Proteomes" id="UP000015101"/>
    </source>
</evidence>
<evidence type="ECO:0000313" key="1">
    <source>
        <dbReference type="EMBL" id="ESO06339.1"/>
    </source>
</evidence>
<dbReference type="KEGG" id="hro:HELRODRAFT_160504"/>
<reference evidence="2" key="3">
    <citation type="submission" date="2015-06" db="UniProtKB">
        <authorList>
            <consortium name="EnsemblMetazoa"/>
        </authorList>
    </citation>
    <scope>IDENTIFICATION</scope>
</reference>
<protein>
    <submittedName>
        <fullName evidence="1 2">Uncharacterized protein</fullName>
    </submittedName>
</protein>
<reference evidence="1 3" key="2">
    <citation type="journal article" date="2013" name="Nature">
        <title>Insights into bilaterian evolution from three spiralian genomes.</title>
        <authorList>
            <person name="Simakov O."/>
            <person name="Marletaz F."/>
            <person name="Cho S.J."/>
            <person name="Edsinger-Gonzales E."/>
            <person name="Havlak P."/>
            <person name="Hellsten U."/>
            <person name="Kuo D.H."/>
            <person name="Larsson T."/>
            <person name="Lv J."/>
            <person name="Arendt D."/>
            <person name="Savage R."/>
            <person name="Osoegawa K."/>
            <person name="de Jong P."/>
            <person name="Grimwood J."/>
            <person name="Chapman J.A."/>
            <person name="Shapiro H."/>
            <person name="Aerts A."/>
            <person name="Otillar R.P."/>
            <person name="Terry A.Y."/>
            <person name="Boore J.L."/>
            <person name="Grigoriev I.V."/>
            <person name="Lindberg D.R."/>
            <person name="Seaver E.C."/>
            <person name="Weisblat D.A."/>
            <person name="Putnam N.H."/>
            <person name="Rokhsar D.S."/>
        </authorList>
    </citation>
    <scope>NUCLEOTIDE SEQUENCE</scope>
</reference>
<dbReference type="EMBL" id="AMQM01000610">
    <property type="status" value="NOT_ANNOTATED_CDS"/>
    <property type="molecule type" value="Genomic_DNA"/>
</dbReference>
<name>T1EQC0_HELRO</name>
<dbReference type="EMBL" id="KB096324">
    <property type="protein sequence ID" value="ESO06339.1"/>
    <property type="molecule type" value="Genomic_DNA"/>
</dbReference>
<dbReference type="EnsemblMetazoa" id="HelroT160504">
    <property type="protein sequence ID" value="HelroP160504"/>
    <property type="gene ID" value="HelroG160504"/>
</dbReference>
<dbReference type="CTD" id="20198770"/>
<gene>
    <name evidence="2" type="primary">20198770</name>
    <name evidence="1" type="ORF">HELRODRAFT_160504</name>
</gene>
<accession>T1EQC0</accession>